<evidence type="ECO:0000313" key="4">
    <source>
        <dbReference type="Proteomes" id="UP001600888"/>
    </source>
</evidence>
<dbReference type="InterPro" id="IPR013736">
    <property type="entry name" value="Xaa-Pro_dipept_C"/>
</dbReference>
<dbReference type="Proteomes" id="UP001600888">
    <property type="component" value="Unassembled WGS sequence"/>
</dbReference>
<evidence type="ECO:0000256" key="1">
    <source>
        <dbReference type="ARBA" id="ARBA00022801"/>
    </source>
</evidence>
<dbReference type="PANTHER" id="PTHR43056:SF10">
    <property type="entry name" value="COCE_NOND FAMILY, PUTATIVE (AFU_ORTHOLOGUE AFUA_7G00600)-RELATED"/>
    <property type="match status" value="1"/>
</dbReference>
<dbReference type="SMART" id="SM00939">
    <property type="entry name" value="PepX_C"/>
    <property type="match status" value="1"/>
</dbReference>
<dbReference type="InterPro" id="IPR005674">
    <property type="entry name" value="CocE/Ser_esterase"/>
</dbReference>
<dbReference type="EMBL" id="JBAWTH010000050">
    <property type="protein sequence ID" value="KAL2282374.1"/>
    <property type="molecule type" value="Genomic_DNA"/>
</dbReference>
<dbReference type="InterPro" id="IPR008979">
    <property type="entry name" value="Galactose-bd-like_sf"/>
</dbReference>
<dbReference type="Pfam" id="PF02129">
    <property type="entry name" value="Peptidase_S15"/>
    <property type="match status" value="1"/>
</dbReference>
<dbReference type="SUPFAM" id="SSF53474">
    <property type="entry name" value="alpha/beta-Hydrolases"/>
    <property type="match status" value="1"/>
</dbReference>
<evidence type="ECO:0000259" key="2">
    <source>
        <dbReference type="SMART" id="SM00939"/>
    </source>
</evidence>
<dbReference type="PANTHER" id="PTHR43056">
    <property type="entry name" value="PEPTIDASE S9 PROLYL OLIGOPEPTIDASE"/>
    <property type="match status" value="1"/>
</dbReference>
<keyword evidence="1" id="KW-0378">Hydrolase</keyword>
<dbReference type="Pfam" id="PF08530">
    <property type="entry name" value="PepX_C"/>
    <property type="match status" value="1"/>
</dbReference>
<proteinExistence type="predicted"/>
<protein>
    <recommendedName>
        <fullName evidence="2">Xaa-Pro dipeptidyl-peptidase C-terminal domain-containing protein</fullName>
    </recommendedName>
</protein>
<dbReference type="SUPFAM" id="SSF49785">
    <property type="entry name" value="Galactose-binding domain-like"/>
    <property type="match status" value="1"/>
</dbReference>
<dbReference type="Gene3D" id="2.60.120.260">
    <property type="entry name" value="Galactose-binding domain-like"/>
    <property type="match status" value="1"/>
</dbReference>
<keyword evidence="4" id="KW-1185">Reference proteome</keyword>
<dbReference type="InterPro" id="IPR000383">
    <property type="entry name" value="Xaa-Pro-like_dom"/>
</dbReference>
<sequence>MTVLRTKDLEPFYRPCVHPQKVAPPMQPAPPLKYETVDLEGGKVLFEKDIAIKMRDGVTLYADLYRPAPALADKTPTLIHFAPFGKHGAVPREKFQNMDVDFGKLSKHTKWELPDPLRWCGEFGFSLLSVDPRGTWWSEGDANHLSPEEGRDGYDIVEWVAEQPWSTGNIGWGGAVSYFAMSAYQTAVLKPPHLKAIMVWEGISDIYREVNCPGGIPNVPFQSLWMNMTGNGLSCSEDHAVASIEHPLFDDYWQSKVVDWSLIDIPALSVTGWSSLGLHLRGTIEAWKKFSSPEKFLLVHGGREWSEFYKEHNVQKQLQFWQRYLKDVPNQVNTWPRVELDVRSSADHRVRRVEADFPPRASLTRFHLGPNATLTPESAGVASEKADYVAFKAHKYDSMVYFDFKFSQRTEITGNSSVKLFVQALDFPDVDLFVALQKLDKDLNEVRFYHSTQQIEAAASFGWLRASHRELDVAKSTPERPVYLHRRRLWLQPTLVAEVDVELWPSSTVWDAGETLRLAVKGTTFTDPENPTQFKGPSHSFGEVRIWFGGNYDSGLLVPFISGE</sequence>
<name>A0ABR4EIW4_9PEZI</name>
<accession>A0ABR4EIW4</accession>
<dbReference type="Gene3D" id="1.10.3020.20">
    <property type="match status" value="1"/>
</dbReference>
<feature type="domain" description="Xaa-Pro dipeptidyl-peptidase C-terminal" evidence="2">
    <location>
        <begin position="318"/>
        <end position="557"/>
    </location>
</feature>
<reference evidence="3 4" key="1">
    <citation type="submission" date="2024-03" db="EMBL/GenBank/DDBJ databases">
        <title>A high-quality draft genome sequence of Diaporthe vaccinii, a causative agent of upright dieback and viscid rot disease in cranberry plants.</title>
        <authorList>
            <person name="Sarrasin M."/>
            <person name="Lang B.F."/>
            <person name="Burger G."/>
        </authorList>
    </citation>
    <scope>NUCLEOTIDE SEQUENCE [LARGE SCALE GENOMIC DNA]</scope>
    <source>
        <strain evidence="3 4">IS7</strain>
    </source>
</reference>
<organism evidence="3 4">
    <name type="scientific">Diaporthe vaccinii</name>
    <dbReference type="NCBI Taxonomy" id="105482"/>
    <lineage>
        <taxon>Eukaryota</taxon>
        <taxon>Fungi</taxon>
        <taxon>Dikarya</taxon>
        <taxon>Ascomycota</taxon>
        <taxon>Pezizomycotina</taxon>
        <taxon>Sordariomycetes</taxon>
        <taxon>Sordariomycetidae</taxon>
        <taxon>Diaporthales</taxon>
        <taxon>Diaporthaceae</taxon>
        <taxon>Diaporthe</taxon>
        <taxon>Diaporthe eres species complex</taxon>
    </lineage>
</organism>
<evidence type="ECO:0000313" key="3">
    <source>
        <dbReference type="EMBL" id="KAL2282374.1"/>
    </source>
</evidence>
<dbReference type="InterPro" id="IPR050585">
    <property type="entry name" value="Xaa-Pro_dipeptidyl-ppase/CocE"/>
</dbReference>
<dbReference type="Gene3D" id="3.40.50.1820">
    <property type="entry name" value="alpha/beta hydrolase"/>
    <property type="match status" value="1"/>
</dbReference>
<gene>
    <name evidence="3" type="ORF">FJTKL_10979</name>
</gene>
<comment type="caution">
    <text evidence="3">The sequence shown here is derived from an EMBL/GenBank/DDBJ whole genome shotgun (WGS) entry which is preliminary data.</text>
</comment>
<dbReference type="NCBIfam" id="TIGR00976">
    <property type="entry name" value="CocE_NonD"/>
    <property type="match status" value="1"/>
</dbReference>
<dbReference type="InterPro" id="IPR029058">
    <property type="entry name" value="AB_hydrolase_fold"/>
</dbReference>